<evidence type="ECO:0000256" key="2">
    <source>
        <dbReference type="SAM" id="SignalP"/>
    </source>
</evidence>
<evidence type="ECO:0000313" key="3">
    <source>
        <dbReference type="EMBL" id="KAG4415458.1"/>
    </source>
</evidence>
<dbReference type="AlphaFoldDB" id="A0A8H7TAW4"/>
<dbReference type="PROSITE" id="PS51257">
    <property type="entry name" value="PROKAR_LIPOPROTEIN"/>
    <property type="match status" value="1"/>
</dbReference>
<accession>A0A8H7TAW4</accession>
<name>A0A8H7TAW4_9HELO</name>
<dbReference type="InterPro" id="IPR036291">
    <property type="entry name" value="NAD(P)-bd_dom_sf"/>
</dbReference>
<dbReference type="PANTHER" id="PTHR15020">
    <property type="entry name" value="FLAVIN REDUCTASE-RELATED"/>
    <property type="match status" value="1"/>
</dbReference>
<feature type="signal peptide" evidence="2">
    <location>
        <begin position="1"/>
        <end position="19"/>
    </location>
</feature>
<protein>
    <recommendedName>
        <fullName evidence="5">NAD(P)-binding domain-containing protein</fullName>
    </recommendedName>
</protein>
<dbReference type="EMBL" id="JAFJYH010000221">
    <property type="protein sequence ID" value="KAG4415458.1"/>
    <property type="molecule type" value="Genomic_DNA"/>
</dbReference>
<dbReference type="PANTHER" id="PTHR15020:SF50">
    <property type="entry name" value="UPF0659 PROTEIN YMR090W"/>
    <property type="match status" value="1"/>
</dbReference>
<keyword evidence="2" id="KW-0732">Signal</keyword>
<dbReference type="OrthoDB" id="63935at2759"/>
<comment type="similarity">
    <text evidence="1">Belongs to the avfA family.</text>
</comment>
<evidence type="ECO:0000313" key="4">
    <source>
        <dbReference type="Proteomes" id="UP000664132"/>
    </source>
</evidence>
<comment type="caution">
    <text evidence="3">The sequence shown here is derived from an EMBL/GenBank/DDBJ whole genome shotgun (WGS) entry which is preliminary data.</text>
</comment>
<sequence>MSSTKLTIACFGATGGCVATTLACALKSGHYCTALARTPDKLLNLLNTEHGIPLDTIKRYLTIHKGNVKNPADVRNVLINPVDQTLLVDIIVSGVGAYPTFQWSIKRPFPLTDPAICESAVNAMFTALDDLASPSETQPAIFENSTGQKPLLILITTAGCGRKRGIPLPIYLQYHYLVGGPLADKKRVEELAFRDRGAHVRDFVIMRPPFLTNGIAKGDDRLWVGWEWGVEGVEGRLEEPGPVIGYTVSRRDVGNWIFEKAICQGGWDGKCVWLTY</sequence>
<dbReference type="Proteomes" id="UP000664132">
    <property type="component" value="Unassembled WGS sequence"/>
</dbReference>
<evidence type="ECO:0000256" key="1">
    <source>
        <dbReference type="ARBA" id="ARBA00038376"/>
    </source>
</evidence>
<proteinExistence type="inferred from homology"/>
<keyword evidence="4" id="KW-1185">Reference proteome</keyword>
<organism evidence="3 4">
    <name type="scientific">Cadophora malorum</name>
    <dbReference type="NCBI Taxonomy" id="108018"/>
    <lineage>
        <taxon>Eukaryota</taxon>
        <taxon>Fungi</taxon>
        <taxon>Dikarya</taxon>
        <taxon>Ascomycota</taxon>
        <taxon>Pezizomycotina</taxon>
        <taxon>Leotiomycetes</taxon>
        <taxon>Helotiales</taxon>
        <taxon>Ploettnerulaceae</taxon>
        <taxon>Cadophora</taxon>
    </lineage>
</organism>
<reference evidence="3" key="1">
    <citation type="submission" date="2021-02" db="EMBL/GenBank/DDBJ databases">
        <title>Genome sequence Cadophora malorum strain M34.</title>
        <authorList>
            <person name="Stefanovic E."/>
            <person name="Vu D."/>
            <person name="Scully C."/>
            <person name="Dijksterhuis J."/>
            <person name="Roader J."/>
            <person name="Houbraken J."/>
        </authorList>
    </citation>
    <scope>NUCLEOTIDE SEQUENCE</scope>
    <source>
        <strain evidence="3">M34</strain>
    </source>
</reference>
<dbReference type="SUPFAM" id="SSF51735">
    <property type="entry name" value="NAD(P)-binding Rossmann-fold domains"/>
    <property type="match status" value="1"/>
</dbReference>
<feature type="chain" id="PRO_5034263125" description="NAD(P)-binding domain-containing protein" evidence="2">
    <location>
        <begin position="20"/>
        <end position="276"/>
    </location>
</feature>
<dbReference type="Gene3D" id="3.40.50.720">
    <property type="entry name" value="NAD(P)-binding Rossmann-like Domain"/>
    <property type="match status" value="1"/>
</dbReference>
<evidence type="ECO:0008006" key="5">
    <source>
        <dbReference type="Google" id="ProtNLM"/>
    </source>
</evidence>
<gene>
    <name evidence="3" type="ORF">IFR04_011391</name>
</gene>